<evidence type="ECO:0000313" key="11">
    <source>
        <dbReference type="Proteomes" id="UP000190328"/>
    </source>
</evidence>
<dbReference type="PROSITE" id="PS51106">
    <property type="entry name" value="PTS_EIIC_TYPE_4"/>
    <property type="match status" value="1"/>
</dbReference>
<keyword evidence="2" id="KW-0813">Transport</keyword>
<evidence type="ECO:0000256" key="5">
    <source>
        <dbReference type="ARBA" id="ARBA00022683"/>
    </source>
</evidence>
<comment type="subcellular location">
    <subcellularLocation>
        <location evidence="1">Cell membrane</location>
        <topology evidence="1">Multi-pass membrane protein</topology>
    </subcellularLocation>
</comment>
<dbReference type="PANTHER" id="PTHR32502">
    <property type="entry name" value="N-ACETYLGALACTOSAMINE PERMEASE II COMPONENT-RELATED"/>
    <property type="match status" value="1"/>
</dbReference>
<organism evidence="10 11">
    <name type="scientific">Pilibacter termitis</name>
    <dbReference type="NCBI Taxonomy" id="263852"/>
    <lineage>
        <taxon>Bacteria</taxon>
        <taxon>Bacillati</taxon>
        <taxon>Bacillota</taxon>
        <taxon>Bacilli</taxon>
        <taxon>Lactobacillales</taxon>
        <taxon>Enterococcaceae</taxon>
        <taxon>Pilibacter</taxon>
    </lineage>
</organism>
<dbReference type="InterPro" id="IPR004700">
    <property type="entry name" value="PTS_IIC_man"/>
</dbReference>
<keyword evidence="5" id="KW-0598">Phosphotransferase system</keyword>
<evidence type="ECO:0000256" key="2">
    <source>
        <dbReference type="ARBA" id="ARBA00022448"/>
    </source>
</evidence>
<dbReference type="GO" id="GO:0009401">
    <property type="term" value="P:phosphoenolpyruvate-dependent sugar phosphotransferase system"/>
    <property type="evidence" value="ECO:0007669"/>
    <property type="project" value="UniProtKB-KW"/>
</dbReference>
<keyword evidence="3" id="KW-1003">Cell membrane</keyword>
<reference evidence="11" key="1">
    <citation type="submission" date="2017-02" db="EMBL/GenBank/DDBJ databases">
        <authorList>
            <person name="Varghese N."/>
            <person name="Submissions S."/>
        </authorList>
    </citation>
    <scope>NUCLEOTIDE SEQUENCE [LARGE SCALE GENOMIC DNA]</scope>
    <source>
        <strain evidence="11">ATCC BAA-1030</strain>
    </source>
</reference>
<evidence type="ECO:0000256" key="7">
    <source>
        <dbReference type="ARBA" id="ARBA00022989"/>
    </source>
</evidence>
<accession>A0A1T4KU52</accession>
<dbReference type="AlphaFoldDB" id="A0A1T4KU52"/>
<keyword evidence="8 9" id="KW-0472">Membrane</keyword>
<keyword evidence="11" id="KW-1185">Reference proteome</keyword>
<feature type="transmembrane region" description="Helical" evidence="9">
    <location>
        <begin position="96"/>
        <end position="118"/>
    </location>
</feature>
<protein>
    <submittedName>
        <fullName evidence="10">PTS system, N-acetylgalactosamine-specific IIC component</fullName>
    </submittedName>
</protein>
<feature type="transmembrane region" description="Helical" evidence="9">
    <location>
        <begin position="29"/>
        <end position="52"/>
    </location>
</feature>
<feature type="transmembrane region" description="Helical" evidence="9">
    <location>
        <begin position="204"/>
        <end position="222"/>
    </location>
</feature>
<feature type="transmembrane region" description="Helical" evidence="9">
    <location>
        <begin position="180"/>
        <end position="197"/>
    </location>
</feature>
<keyword evidence="4" id="KW-0762">Sugar transport</keyword>
<dbReference type="GO" id="GO:0005886">
    <property type="term" value="C:plasma membrane"/>
    <property type="evidence" value="ECO:0007669"/>
    <property type="project" value="UniProtKB-SubCell"/>
</dbReference>
<dbReference type="EMBL" id="FUXI01000003">
    <property type="protein sequence ID" value="SJZ45951.1"/>
    <property type="molecule type" value="Genomic_DNA"/>
</dbReference>
<evidence type="ECO:0000256" key="3">
    <source>
        <dbReference type="ARBA" id="ARBA00022475"/>
    </source>
</evidence>
<evidence type="ECO:0000256" key="4">
    <source>
        <dbReference type="ARBA" id="ARBA00022597"/>
    </source>
</evidence>
<dbReference type="InterPro" id="IPR050303">
    <property type="entry name" value="GatZ_KbaZ_carbometab"/>
</dbReference>
<gene>
    <name evidence="10" type="ORF">SAMN02745116_00393</name>
</gene>
<dbReference type="Proteomes" id="UP000190328">
    <property type="component" value="Unassembled WGS sequence"/>
</dbReference>
<sequence>MHASIIQIVLVFIFTFICAIDQFSFLESLYQPIVTGCVIGLILGDLKTGLIVGGTYQLMTIGNMPVGGAQPPNAVIGGIMAAILAISLKLEPTAAVATAIPFSLLGQYAVTLIFTIMSPVMSKADTCAENADYKGIERINYGAMAALGAIFAVIVTLFFIGGSQFGQTVVSAIPEWLMKGLGAAGGMMRYVGFAILIKVMVSRDLWGFFFCGFALAAVMASIESLSGPALILLAFIGFALAFWDFQMQTKLKTAESTNDGGYEDGI</sequence>
<evidence type="ECO:0000313" key="10">
    <source>
        <dbReference type="EMBL" id="SJZ45951.1"/>
    </source>
</evidence>
<keyword evidence="7 9" id="KW-1133">Transmembrane helix</keyword>
<evidence type="ECO:0000256" key="8">
    <source>
        <dbReference type="ARBA" id="ARBA00023136"/>
    </source>
</evidence>
<feature type="transmembrane region" description="Helical" evidence="9">
    <location>
        <begin position="228"/>
        <end position="245"/>
    </location>
</feature>
<dbReference type="OrthoDB" id="1649937at2"/>
<name>A0A1T4KU52_9ENTE</name>
<proteinExistence type="predicted"/>
<evidence type="ECO:0000256" key="9">
    <source>
        <dbReference type="SAM" id="Phobius"/>
    </source>
</evidence>
<dbReference type="RefSeq" id="WP_078806356.1">
    <property type="nucleotide sequence ID" value="NZ_FUXI01000003.1"/>
</dbReference>
<dbReference type="Pfam" id="PF03609">
    <property type="entry name" value="EII-Sor"/>
    <property type="match status" value="1"/>
</dbReference>
<evidence type="ECO:0000256" key="6">
    <source>
        <dbReference type="ARBA" id="ARBA00022692"/>
    </source>
</evidence>
<dbReference type="STRING" id="263852.SAMN02745116_00393"/>
<dbReference type="PANTHER" id="PTHR32502:SF8">
    <property type="entry name" value="N-ACETYLGALACTOSAMINE PERMEASE IIC COMPONENT 1"/>
    <property type="match status" value="1"/>
</dbReference>
<keyword evidence="6 9" id="KW-0812">Transmembrane</keyword>
<feature type="transmembrane region" description="Helical" evidence="9">
    <location>
        <begin position="139"/>
        <end position="160"/>
    </location>
</feature>
<evidence type="ECO:0000256" key="1">
    <source>
        <dbReference type="ARBA" id="ARBA00004651"/>
    </source>
</evidence>